<proteinExistence type="predicted"/>
<reference evidence="2 3" key="1">
    <citation type="submission" date="2019-06" db="EMBL/GenBank/DDBJ databases">
        <title>Draft genome sequence of Methanolobus vulcani B1d.</title>
        <authorList>
            <person name="Creighbaum A.J."/>
            <person name="Ticak T."/>
            <person name="Hariraju D."/>
            <person name="Arivett B.A."/>
            <person name="Ferguson D.J.Jr."/>
        </authorList>
    </citation>
    <scope>NUCLEOTIDE SEQUENCE [LARGE SCALE GENOMIC DNA]</scope>
    <source>
        <strain evidence="2 3">B1d</strain>
    </source>
</reference>
<name>A0A7Z8KR74_9EURY</name>
<dbReference type="OrthoDB" id="24039at2157"/>
<comment type="caution">
    <text evidence="2">The sequence shown here is derived from an EMBL/GenBank/DDBJ whole genome shotgun (WGS) entry which is preliminary data.</text>
</comment>
<dbReference type="AlphaFoldDB" id="A0A7Z8KR74"/>
<evidence type="ECO:0000259" key="1">
    <source>
        <dbReference type="PROSITE" id="PS50983"/>
    </source>
</evidence>
<protein>
    <recommendedName>
        <fullName evidence="1">Fe/B12 periplasmic-binding domain-containing protein</fullName>
    </recommendedName>
</protein>
<dbReference type="PROSITE" id="PS50983">
    <property type="entry name" value="FE_B12_PBP"/>
    <property type="match status" value="1"/>
</dbReference>
<evidence type="ECO:0000313" key="3">
    <source>
        <dbReference type="Proteomes" id="UP000319335"/>
    </source>
</evidence>
<dbReference type="Proteomes" id="UP000319335">
    <property type="component" value="Unassembled WGS sequence"/>
</dbReference>
<dbReference type="EMBL" id="VIAQ01000001">
    <property type="protein sequence ID" value="TQD29548.1"/>
    <property type="molecule type" value="Genomic_DNA"/>
</dbReference>
<evidence type="ECO:0000313" key="2">
    <source>
        <dbReference type="EMBL" id="TQD29548.1"/>
    </source>
</evidence>
<dbReference type="Gene3D" id="3.40.50.1980">
    <property type="entry name" value="Nitrogenase molybdenum iron protein domain"/>
    <property type="match status" value="1"/>
</dbReference>
<organism evidence="2 3">
    <name type="scientific">Methanolobus vulcani</name>
    <dbReference type="NCBI Taxonomy" id="38026"/>
    <lineage>
        <taxon>Archaea</taxon>
        <taxon>Methanobacteriati</taxon>
        <taxon>Methanobacteriota</taxon>
        <taxon>Stenosarchaea group</taxon>
        <taxon>Methanomicrobia</taxon>
        <taxon>Methanosarcinales</taxon>
        <taxon>Methanosarcinaceae</taxon>
        <taxon>Methanolobus</taxon>
    </lineage>
</organism>
<dbReference type="SUPFAM" id="SSF53807">
    <property type="entry name" value="Helical backbone' metal receptor"/>
    <property type="match status" value="1"/>
</dbReference>
<accession>A0A7Z8KR74</accession>
<sequence>MTVTDHYGENIKDSGKNAENNVHEFSITEILLAVGAGEQVVGLTYHCNYPEETKNITKIGRYVSEDSD</sequence>
<dbReference type="InterPro" id="IPR002491">
    <property type="entry name" value="ABC_transptr_periplasmic_BD"/>
</dbReference>
<keyword evidence="3" id="KW-1185">Reference proteome</keyword>
<feature type="domain" description="Fe/B12 periplasmic-binding" evidence="1">
    <location>
        <begin position="19"/>
        <end position="68"/>
    </location>
</feature>
<gene>
    <name evidence="2" type="ORF">FKV42_00085</name>
</gene>
<dbReference type="RefSeq" id="WP_154808211.1">
    <property type="nucleotide sequence ID" value="NZ_VIAQ01000001.1"/>
</dbReference>